<dbReference type="RefSeq" id="WP_349228357.1">
    <property type="nucleotide sequence ID" value="NZ_JBBMFJ010000002.1"/>
</dbReference>
<dbReference type="InterPro" id="IPR023365">
    <property type="entry name" value="Sortase_dom-sf"/>
</dbReference>
<dbReference type="CDD" id="cd05826">
    <property type="entry name" value="Sortase_B"/>
    <property type="match status" value="1"/>
</dbReference>
<dbReference type="InterPro" id="IPR005754">
    <property type="entry name" value="Sortase"/>
</dbReference>
<dbReference type="InterPro" id="IPR009835">
    <property type="entry name" value="SrtB"/>
</dbReference>
<dbReference type="EMBL" id="JBBMFJ010000002">
    <property type="protein sequence ID" value="MEQ2561925.1"/>
    <property type="molecule type" value="Genomic_DNA"/>
</dbReference>
<comment type="caution">
    <text evidence="3">The sequence shown here is derived from an EMBL/GenBank/DDBJ whole genome shotgun (WGS) entry which is preliminary data.</text>
</comment>
<dbReference type="SUPFAM" id="SSF63817">
    <property type="entry name" value="Sortase"/>
    <property type="match status" value="1"/>
</dbReference>
<keyword evidence="4" id="KW-1185">Reference proteome</keyword>
<keyword evidence="1 3" id="KW-0378">Hydrolase</keyword>
<accession>A0ABV1HHY1</accession>
<name>A0ABV1HHY1_9FIRM</name>
<evidence type="ECO:0000313" key="3">
    <source>
        <dbReference type="EMBL" id="MEQ2561925.1"/>
    </source>
</evidence>
<sequence length="253" mass="28490">MSRFILKAANSFLNLIVVMSLFLAASYAGYALWDNNQVYAAAENVQDSMLKLKPVVTEEEGASFEELLAVNPDVCAWVTLDNTNIDFPILQGETNLTYINKDVYGNFALAGSIFLDSRNDHDFHDLVSLLYGHHMEEGDMFGDLDKFKDQTFFDENKTGQLILPDRVYDLEIFACMLVEASEDAIFDPHLYEADIDKLLSLTEQEAMHYNADKVSELRNSSGENQILLLSTCSTEFTDARTIVLAEMKPHSGR</sequence>
<organism evidence="3 4">
    <name type="scientific">Ventrimonas faecis</name>
    <dbReference type="NCBI Taxonomy" id="3133170"/>
    <lineage>
        <taxon>Bacteria</taxon>
        <taxon>Bacillati</taxon>
        <taxon>Bacillota</taxon>
        <taxon>Clostridia</taxon>
        <taxon>Lachnospirales</taxon>
        <taxon>Lachnospiraceae</taxon>
        <taxon>Ventrimonas</taxon>
    </lineage>
</organism>
<reference evidence="3 4" key="1">
    <citation type="submission" date="2024-03" db="EMBL/GenBank/DDBJ databases">
        <title>Human intestinal bacterial collection.</title>
        <authorList>
            <person name="Pauvert C."/>
            <person name="Hitch T.C.A."/>
            <person name="Clavel T."/>
        </authorList>
    </citation>
    <scope>NUCLEOTIDE SEQUENCE [LARGE SCALE GENOMIC DNA]</scope>
    <source>
        <strain evidence="3 4">CLA-AP-H27</strain>
    </source>
</reference>
<protein>
    <submittedName>
        <fullName evidence="3">Class B sortase</fullName>
        <ecNumber evidence="3">3.4.22.71</ecNumber>
    </submittedName>
</protein>
<evidence type="ECO:0000256" key="1">
    <source>
        <dbReference type="ARBA" id="ARBA00022801"/>
    </source>
</evidence>
<dbReference type="Gene3D" id="2.40.260.10">
    <property type="entry name" value="Sortase"/>
    <property type="match status" value="1"/>
</dbReference>
<keyword evidence="2" id="KW-0812">Transmembrane</keyword>
<evidence type="ECO:0000313" key="4">
    <source>
        <dbReference type="Proteomes" id="UP001437460"/>
    </source>
</evidence>
<dbReference type="NCBIfam" id="TIGR03064">
    <property type="entry name" value="sortase_srtB"/>
    <property type="match status" value="1"/>
</dbReference>
<feature type="transmembrane region" description="Helical" evidence="2">
    <location>
        <begin position="12"/>
        <end position="33"/>
    </location>
</feature>
<dbReference type="Proteomes" id="UP001437460">
    <property type="component" value="Unassembled WGS sequence"/>
</dbReference>
<dbReference type="EC" id="3.4.22.71" evidence="3"/>
<dbReference type="Pfam" id="PF04203">
    <property type="entry name" value="Sortase"/>
    <property type="match status" value="1"/>
</dbReference>
<evidence type="ECO:0000256" key="2">
    <source>
        <dbReference type="SAM" id="Phobius"/>
    </source>
</evidence>
<keyword evidence="2" id="KW-0472">Membrane</keyword>
<keyword evidence="2" id="KW-1133">Transmembrane helix</keyword>
<proteinExistence type="predicted"/>
<dbReference type="GO" id="GO:0016787">
    <property type="term" value="F:hydrolase activity"/>
    <property type="evidence" value="ECO:0007669"/>
    <property type="project" value="UniProtKB-KW"/>
</dbReference>
<gene>
    <name evidence="3" type="primary">srtB</name>
    <name evidence="3" type="ORF">WMO41_01790</name>
</gene>